<dbReference type="Pfam" id="PF00271">
    <property type="entry name" value="Helicase_C"/>
    <property type="match status" value="1"/>
</dbReference>
<dbReference type="InterPro" id="IPR027417">
    <property type="entry name" value="P-loop_NTPase"/>
</dbReference>
<dbReference type="PANTHER" id="PTHR47957">
    <property type="entry name" value="ATP-DEPENDENT HELICASE HRQ1"/>
    <property type="match status" value="1"/>
</dbReference>
<reference evidence="2 3" key="1">
    <citation type="submission" date="2022-09" db="EMBL/GenBank/DDBJ databases">
        <title>Whole genome sequencing analysis of tet(X)-positive Empedobacter falsenii YWS9-3.</title>
        <authorList>
            <person name="Chen C."/>
            <person name="Lv Y.-L."/>
        </authorList>
    </citation>
    <scope>NUCLEOTIDE SEQUENCE [LARGE SCALE GENOMIC DNA]</scope>
    <source>
        <strain evidence="2 3">YWS9-3_T</strain>
    </source>
</reference>
<evidence type="ECO:0000259" key="1">
    <source>
        <dbReference type="PROSITE" id="PS51194"/>
    </source>
</evidence>
<dbReference type="EMBL" id="CP106831">
    <property type="protein sequence ID" value="WIH98696.1"/>
    <property type="molecule type" value="Genomic_DNA"/>
</dbReference>
<dbReference type="SUPFAM" id="SSF52540">
    <property type="entry name" value="P-loop containing nucleoside triphosphate hydrolases"/>
    <property type="match status" value="1"/>
</dbReference>
<evidence type="ECO:0000313" key="2">
    <source>
        <dbReference type="EMBL" id="WIH98696.1"/>
    </source>
</evidence>
<dbReference type="PROSITE" id="PS51194">
    <property type="entry name" value="HELICASE_CTER"/>
    <property type="match status" value="1"/>
</dbReference>
<keyword evidence="3" id="KW-1185">Reference proteome</keyword>
<evidence type="ECO:0000313" key="3">
    <source>
        <dbReference type="Proteomes" id="UP001223501"/>
    </source>
</evidence>
<dbReference type="InterPro" id="IPR001650">
    <property type="entry name" value="Helicase_C-like"/>
</dbReference>
<organism evidence="2 3">
    <name type="scientific">Empedobacter falsenii</name>
    <dbReference type="NCBI Taxonomy" id="343874"/>
    <lineage>
        <taxon>Bacteria</taxon>
        <taxon>Pseudomonadati</taxon>
        <taxon>Bacteroidota</taxon>
        <taxon>Flavobacteriia</taxon>
        <taxon>Flavobacteriales</taxon>
        <taxon>Weeksellaceae</taxon>
        <taxon>Empedobacter</taxon>
    </lineage>
</organism>
<accession>A0ABY8VCM0</accession>
<feature type="domain" description="Helicase C-terminal" evidence="1">
    <location>
        <begin position="1"/>
        <end position="110"/>
    </location>
</feature>
<sequence length="1098" mass="127020">MLDRKVREQLEKDFKKREKFNSTNTLLATSTLEMGIDIGSLNTAYNNSIPPLPSNFVQRVGRAGRSSGSALIVNFAKNQNHDLYYYADPLEMIQGEVNTPGCYLEAKDILKRHFIAYCIDSWTTANPNDNVIPSFVRDLKLSNSVLTSESFFINRLNHFIDQNKLVLKTNFLKQYITENIETNFKEINNALNNRSFYDYLLNAFYYLINNLNHLDAHKENIKAEIEILKLVKGDPLYEEYLKEIKNSNGLKKSILATNVLEYLTNVGILPNYAFPETGVKLNAHVIANKAEEALEKDINKEFEIIRPASQAIRELAPENTFYSQGYEFKISGVNTFDWSDRAVFHSKRFCSKCDHIAIDLDSKKGNCPKCGDVSWSSNANVHQFAKLTQVKSYVNKVNATLSDKSDDRDQLNYQVLNHVVVEQNSSAGAWVLKQVPFGIEFVKNATITSVNYGALDDNDARKLKINDQEVLAKGFVTCKQCGKSTATVYNKNNASDFHYGYCKNRDIRYKPEETTEVFEEVYFFREIKTELLKIILPIQSFNTNTDIQMFQAGLELGLKKYFKGNPNHIRIMIYREYNQNTEKFDRFLLLYDTIPGGTGYLEKLFDPNEFALLIQNSYDAIKSCSCQLEGHDGCYKCIYSYSNQYNRSDLSRERAEKWFHKIYSISADWVKNENGLTSLTTSGKIEESELEERFIQLLQIYSDKNEGFELNSHKIDGTINYQLSIEKDDVKANYWIRPQINLGPKDGIEYSTRTDFLIECTSFNYRGIDYENQVPNVAIYLDGYQYHASEEHNIFEKDLKIRQAIAKHPDFIIWSLTWSDLDLFENQLEQLKNSTDEIAQLFKAKYSNYYREKLVKSNLVDNKIFYDKGSNNVDRLLLQLIQPQIQVFQASWIAFLASWTSNLFDPSFDPNKLEDVLNEDLTVGNFVKESRSFDALIPVQHSFVLDFVSYRIWTNFLKREILVDLSVKNLNKIDKVQWNQFLALFNLFQRGIDVKNRILIQPTVSDNEAIFINQLFELYEEQFHSFLSNAVNKGFINKDNYEFLENLLDDKGNVIADALIIIKEIRIAIAPYSEESNQILNSLGYEIYSEDQINTIQL</sequence>
<dbReference type="Pfam" id="PF09369">
    <property type="entry name" value="MZB"/>
    <property type="match status" value="1"/>
</dbReference>
<gene>
    <name evidence="2" type="ORF">OBA43_04565</name>
</gene>
<protein>
    <submittedName>
        <fullName evidence="2">DUF1998 domain-containing protein</fullName>
    </submittedName>
</protein>
<dbReference type="SMART" id="SM00490">
    <property type="entry name" value="HELICc"/>
    <property type="match status" value="1"/>
</dbReference>
<dbReference type="Proteomes" id="UP001223501">
    <property type="component" value="Chromosome"/>
</dbReference>
<dbReference type="Gene3D" id="3.40.50.300">
    <property type="entry name" value="P-loop containing nucleotide triphosphate hydrolases"/>
    <property type="match status" value="1"/>
</dbReference>
<dbReference type="PANTHER" id="PTHR47957:SF3">
    <property type="entry name" value="ATP-DEPENDENT HELICASE HRQ1"/>
    <property type="match status" value="1"/>
</dbReference>
<dbReference type="InterPro" id="IPR018973">
    <property type="entry name" value="MZB"/>
</dbReference>
<name>A0ABY8VCM0_9FLAO</name>
<proteinExistence type="predicted"/>